<name>A0A6J5M0T5_9CAUD</name>
<organism evidence="1">
    <name type="scientific">uncultured Caudovirales phage</name>
    <dbReference type="NCBI Taxonomy" id="2100421"/>
    <lineage>
        <taxon>Viruses</taxon>
        <taxon>Duplodnaviria</taxon>
        <taxon>Heunggongvirae</taxon>
        <taxon>Uroviricota</taxon>
        <taxon>Caudoviricetes</taxon>
        <taxon>Peduoviridae</taxon>
        <taxon>Maltschvirus</taxon>
        <taxon>Maltschvirus maltsch</taxon>
    </lineage>
</organism>
<reference evidence="1" key="1">
    <citation type="submission" date="2020-04" db="EMBL/GenBank/DDBJ databases">
        <authorList>
            <person name="Chiriac C."/>
            <person name="Salcher M."/>
            <person name="Ghai R."/>
            <person name="Kavagutti S V."/>
        </authorList>
    </citation>
    <scope>NUCLEOTIDE SEQUENCE</scope>
</reference>
<accession>A0A6J5M0T5</accession>
<gene>
    <name evidence="1" type="ORF">UFOVP354_10</name>
</gene>
<dbReference type="EMBL" id="LR796368">
    <property type="protein sequence ID" value="CAB4139742.1"/>
    <property type="molecule type" value="Genomic_DNA"/>
</dbReference>
<evidence type="ECO:0000313" key="1">
    <source>
        <dbReference type="EMBL" id="CAB4139742.1"/>
    </source>
</evidence>
<protein>
    <submittedName>
        <fullName evidence="1">Uncharacterized protein</fullName>
    </submittedName>
</protein>
<sequence>MFNNSNYSTNPLLGRLDGWKREVAENSNEKPLIRLVLALEGSQYMAKYDAVVARIHFDEKILYSNRKLIKAALGENVMVYSPDSLAKKLAKEYLDYAHLEAKATAKQEGWYPALEEYLASAALTQAQYLVNAKATYTVPPHREPTEEHVDAYLTYCQNQAEMGAIKVPLNQEIINAAKEQRVRFYE</sequence>
<proteinExistence type="predicted"/>